<evidence type="ECO:0000313" key="3">
    <source>
        <dbReference type="Proteomes" id="UP001169242"/>
    </source>
</evidence>
<dbReference type="RefSeq" id="WP_271012409.1">
    <property type="nucleotide sequence ID" value="NZ_JAQIFT010000045.1"/>
</dbReference>
<name>A0AA42DNC2_9FIRM</name>
<dbReference type="GO" id="GO:0004519">
    <property type="term" value="F:endonuclease activity"/>
    <property type="evidence" value="ECO:0007669"/>
    <property type="project" value="UniProtKB-KW"/>
</dbReference>
<evidence type="ECO:0000313" key="2">
    <source>
        <dbReference type="EMBL" id="MDA3732134.1"/>
    </source>
</evidence>
<keyword evidence="2" id="KW-0378">Hydrolase</keyword>
<comment type="caution">
    <text evidence="2">The sequence shown here is derived from an EMBL/GenBank/DDBJ whole genome shotgun (WGS) entry which is preliminary data.</text>
</comment>
<keyword evidence="2" id="KW-0255">Endonuclease</keyword>
<dbReference type="Proteomes" id="UP001169242">
    <property type="component" value="Unassembled WGS sequence"/>
</dbReference>
<dbReference type="EMBL" id="JAQIFT010000045">
    <property type="protein sequence ID" value="MDA3732134.1"/>
    <property type="molecule type" value="Genomic_DNA"/>
</dbReference>
<keyword evidence="2" id="KW-0540">Nuclease</keyword>
<feature type="domain" description="HNH nuclease" evidence="1">
    <location>
        <begin position="152"/>
        <end position="204"/>
    </location>
</feature>
<dbReference type="InterPro" id="IPR003615">
    <property type="entry name" value="HNH_nuc"/>
</dbReference>
<accession>A0AA42DNC2</accession>
<proteinExistence type="predicted"/>
<keyword evidence="3" id="KW-1185">Reference proteome</keyword>
<reference evidence="2" key="1">
    <citation type="journal article" date="2023" name="Int. J. Syst. Evol. Microbiol.">
        <title>&lt;i&gt;Holtiella tumoricola&lt;/i&gt; gen. nov. sp. nov., isolated from a human clinical sample.</title>
        <authorList>
            <person name="Allen-Vercoe E."/>
            <person name="Daigneault M.C."/>
            <person name="Vancuren S.J."/>
            <person name="Cochrane K."/>
            <person name="O'Neal L.L."/>
            <person name="Sankaranarayanan K."/>
            <person name="Lawson P.A."/>
        </authorList>
    </citation>
    <scope>NUCLEOTIDE SEQUENCE</scope>
    <source>
        <strain evidence="2">CC70A</strain>
    </source>
</reference>
<evidence type="ECO:0000259" key="1">
    <source>
        <dbReference type="Pfam" id="PF13391"/>
    </source>
</evidence>
<sequence length="256" mass="31200">MTLAEVISICRYFSLLNIEDDIKDLNKFVEIYREEILYYIDKLVSLGDITTFCYSYISSEIIRCIDRDVHGNKSDIKDYRGYYYTYKIDNLLYMFFGEPYDKNNQLRQLWFKYVKEYMNEKFFEMDIDDRRKRDSLIHGKTRAFRLHQIGKCQICKKNIESTLRLSHIKPWYRCVTKVEKRDINNTLLLCFEHDRLFENGYISFTDDGEIIISKLFDEDQVKEYNLDRDIKIKLDENSIKYIEYHRLHSLEYNYNS</sequence>
<gene>
    <name evidence="2" type="ORF">PBV87_11630</name>
</gene>
<organism evidence="2 3">
    <name type="scientific">Holtiella tumoricola</name>
    <dbReference type="NCBI Taxonomy" id="3018743"/>
    <lineage>
        <taxon>Bacteria</taxon>
        <taxon>Bacillati</taxon>
        <taxon>Bacillota</taxon>
        <taxon>Clostridia</taxon>
        <taxon>Lachnospirales</taxon>
        <taxon>Cellulosilyticaceae</taxon>
        <taxon>Holtiella</taxon>
    </lineage>
</organism>
<dbReference type="Pfam" id="PF13391">
    <property type="entry name" value="HNH_2"/>
    <property type="match status" value="1"/>
</dbReference>
<dbReference type="AlphaFoldDB" id="A0AA42DNC2"/>
<protein>
    <submittedName>
        <fullName evidence="2">HNH endonuclease signature motif containing protein</fullName>
    </submittedName>
</protein>